<dbReference type="InterPro" id="IPR053136">
    <property type="entry name" value="UTP_pyrophosphatase-like"/>
</dbReference>
<feature type="domain" description="YgjP-like metallopeptidase" evidence="1">
    <location>
        <begin position="22"/>
        <end position="120"/>
    </location>
</feature>
<dbReference type="InterPro" id="IPR002725">
    <property type="entry name" value="YgjP-like_metallopeptidase"/>
</dbReference>
<evidence type="ECO:0000259" key="1">
    <source>
        <dbReference type="Pfam" id="PF01863"/>
    </source>
</evidence>
<dbReference type="EMBL" id="MFQH01000011">
    <property type="protein sequence ID" value="OGH78410.1"/>
    <property type="molecule type" value="Genomic_DNA"/>
</dbReference>
<dbReference type="Pfam" id="PF01863">
    <property type="entry name" value="YgjP-like"/>
    <property type="match status" value="1"/>
</dbReference>
<name>A0A1F6N3Y0_9BACT</name>
<proteinExistence type="predicted"/>
<evidence type="ECO:0000313" key="3">
    <source>
        <dbReference type="Proteomes" id="UP000177040"/>
    </source>
</evidence>
<evidence type="ECO:0000313" key="2">
    <source>
        <dbReference type="EMBL" id="OGH78410.1"/>
    </source>
</evidence>
<dbReference type="PANTHER" id="PTHR30399:SF1">
    <property type="entry name" value="UTP PYROPHOSPHATASE"/>
    <property type="match status" value="1"/>
</dbReference>
<protein>
    <recommendedName>
        <fullName evidence="1">YgjP-like metallopeptidase domain-containing protein</fullName>
    </recommendedName>
</protein>
<comment type="caution">
    <text evidence="2">The sequence shown here is derived from an EMBL/GenBank/DDBJ whole genome shotgun (WGS) entry which is preliminary data.</text>
</comment>
<dbReference type="PANTHER" id="PTHR30399">
    <property type="entry name" value="UNCHARACTERIZED PROTEIN YGJP"/>
    <property type="match status" value="1"/>
</dbReference>
<sequence>MVQLKIIMDIQLNKIGQTSYLACRARARQLVMMRLRIYKEAYQKSFVRVSIKDMRSRWGSCSSKKNLNFNYRVLFLPIELVDYIIVHELCHLEEMNHSKRFWRLVSQTIPKYRHLILTLRRLERQMFLKK</sequence>
<gene>
    <name evidence="2" type="ORF">A2983_02650</name>
</gene>
<accession>A0A1F6N3Y0</accession>
<organism evidence="2 3">
    <name type="scientific">Candidatus Magasanikbacteria bacterium RIFCSPLOWO2_01_FULL_40_15</name>
    <dbReference type="NCBI Taxonomy" id="1798686"/>
    <lineage>
        <taxon>Bacteria</taxon>
        <taxon>Candidatus Magasanikiibacteriota</taxon>
    </lineage>
</organism>
<dbReference type="Proteomes" id="UP000177040">
    <property type="component" value="Unassembled WGS sequence"/>
</dbReference>
<dbReference type="AlphaFoldDB" id="A0A1F6N3Y0"/>
<reference evidence="2 3" key="1">
    <citation type="journal article" date="2016" name="Nat. Commun.">
        <title>Thousands of microbial genomes shed light on interconnected biogeochemical processes in an aquifer system.</title>
        <authorList>
            <person name="Anantharaman K."/>
            <person name="Brown C.T."/>
            <person name="Hug L.A."/>
            <person name="Sharon I."/>
            <person name="Castelle C.J."/>
            <person name="Probst A.J."/>
            <person name="Thomas B.C."/>
            <person name="Singh A."/>
            <person name="Wilkins M.J."/>
            <person name="Karaoz U."/>
            <person name="Brodie E.L."/>
            <person name="Williams K.H."/>
            <person name="Hubbard S.S."/>
            <person name="Banfield J.F."/>
        </authorList>
    </citation>
    <scope>NUCLEOTIDE SEQUENCE [LARGE SCALE GENOMIC DNA]</scope>
</reference>
<dbReference type="Gene3D" id="3.30.2010.10">
    <property type="entry name" value="Metalloproteases ('zincins'), catalytic domain"/>
    <property type="match status" value="1"/>
</dbReference>
<dbReference type="CDD" id="cd07344">
    <property type="entry name" value="M48_yhfN_like"/>
    <property type="match status" value="1"/>
</dbReference>